<name>A0AA86RQR6_9EUKA</name>
<dbReference type="Proteomes" id="UP001642409">
    <property type="component" value="Unassembled WGS sequence"/>
</dbReference>
<evidence type="ECO:0000313" key="3">
    <source>
        <dbReference type="EMBL" id="CAL6001172.1"/>
    </source>
</evidence>
<organism evidence="2">
    <name type="scientific">Hexamita inflata</name>
    <dbReference type="NCBI Taxonomy" id="28002"/>
    <lineage>
        <taxon>Eukaryota</taxon>
        <taxon>Metamonada</taxon>
        <taxon>Diplomonadida</taxon>
        <taxon>Hexamitidae</taxon>
        <taxon>Hexamitinae</taxon>
        <taxon>Hexamita</taxon>
    </lineage>
</organism>
<reference evidence="3 4" key="2">
    <citation type="submission" date="2024-07" db="EMBL/GenBank/DDBJ databases">
        <authorList>
            <person name="Akdeniz Z."/>
        </authorList>
    </citation>
    <scope>NUCLEOTIDE SEQUENCE [LARGE SCALE GENOMIC DNA]</scope>
</reference>
<sequence length="387" mass="46437">MSSDENLIQLKANALLQKEFQKIIQNKNGSQNFEPSNQTEQNKTETRFSECDKQFITKYAEKHTEYNQKQIVMYCTSHFRGQISRSDIQQFVKTISKESIDESQENEEQRVRHGIKENSATKRIQKQLNYKTQVEVYQKCLEEIVNEDLSDLKPKELCEQIDSLETADCEKFWKLVQQNSNQIQVEMLKYFHYKNFCRIARAPITNLKEQAHIYKFIEEQQKQTPMENLGEKYNITIRPQNKSQLEQLDNYTQIYKTCLTTLIGGDYSQYTPKQLCMTIDKLSIFQQINFWNQVQVHIPQIRDSKIIKHYYYNSYCRVLYTDNVSEEDRYFILNYISQNKQLSHNEQTEYLMQTYFKNRDIFPPQVTMCIKNYNQHYKHLDKNNTDK</sequence>
<accession>A0AA86RQR6</accession>
<keyword evidence="4" id="KW-1185">Reference proteome</keyword>
<evidence type="ECO:0000313" key="2">
    <source>
        <dbReference type="EMBL" id="CAI9976309.1"/>
    </source>
</evidence>
<comment type="caution">
    <text evidence="2">The sequence shown here is derived from an EMBL/GenBank/DDBJ whole genome shotgun (WGS) entry which is preliminary data.</text>
</comment>
<proteinExistence type="predicted"/>
<evidence type="ECO:0000313" key="4">
    <source>
        <dbReference type="Proteomes" id="UP001642409"/>
    </source>
</evidence>
<feature type="region of interest" description="Disordered" evidence="1">
    <location>
        <begin position="27"/>
        <end position="46"/>
    </location>
</feature>
<gene>
    <name evidence="3" type="ORF">HINF_LOCUS17290</name>
    <name evidence="2" type="ORF">HINF_LOCUS63954</name>
</gene>
<dbReference type="AlphaFoldDB" id="A0AA86RQR6"/>
<feature type="compositionally biased region" description="Polar residues" evidence="1">
    <location>
        <begin position="27"/>
        <end position="41"/>
    </location>
</feature>
<protein>
    <submittedName>
        <fullName evidence="2">Uncharacterized protein</fullName>
    </submittedName>
</protein>
<reference evidence="2" key="1">
    <citation type="submission" date="2023-06" db="EMBL/GenBank/DDBJ databases">
        <authorList>
            <person name="Kurt Z."/>
        </authorList>
    </citation>
    <scope>NUCLEOTIDE SEQUENCE</scope>
</reference>
<evidence type="ECO:0000256" key="1">
    <source>
        <dbReference type="SAM" id="MobiDB-lite"/>
    </source>
</evidence>
<dbReference type="EMBL" id="CAXDID020000043">
    <property type="protein sequence ID" value="CAL6001172.1"/>
    <property type="molecule type" value="Genomic_DNA"/>
</dbReference>
<dbReference type="EMBL" id="CATOUU010001173">
    <property type="protein sequence ID" value="CAI9976309.1"/>
    <property type="molecule type" value="Genomic_DNA"/>
</dbReference>